<reference evidence="1" key="3">
    <citation type="submission" date="2025-09" db="UniProtKB">
        <authorList>
            <consortium name="Ensembl"/>
        </authorList>
    </citation>
    <scope>IDENTIFICATION</scope>
</reference>
<evidence type="ECO:0000313" key="1">
    <source>
        <dbReference type="Ensembl" id="ENSMGAP00000033890.1"/>
    </source>
</evidence>
<name>A0A803YQ42_MELGA</name>
<dbReference type="Proteomes" id="UP000001645">
    <property type="component" value="Chromosome 5"/>
</dbReference>
<dbReference type="Ensembl" id="ENSMGAT00000034805.1">
    <property type="protein sequence ID" value="ENSMGAP00000033890.1"/>
    <property type="gene ID" value="ENSMGAG00000022478.1"/>
</dbReference>
<keyword evidence="2" id="KW-1185">Reference proteome</keyword>
<dbReference type="Pfam" id="PF06462">
    <property type="entry name" value="Hyd_WA"/>
    <property type="match status" value="1"/>
</dbReference>
<dbReference type="InParanoid" id="A0A803YQ42"/>
<dbReference type="GO" id="GO:0032527">
    <property type="term" value="P:protein exit from endoplasmic reticulum"/>
    <property type="evidence" value="ECO:0007669"/>
    <property type="project" value="TreeGrafter"/>
</dbReference>
<dbReference type="PANTHER" id="PTHR23287:SF16">
    <property type="entry name" value="TECTONIN BETA-PROPELLER REPEAT-CONTAINING PROTEIN 2"/>
    <property type="match status" value="1"/>
</dbReference>
<evidence type="ECO:0008006" key="3">
    <source>
        <dbReference type="Google" id="ProtNLM"/>
    </source>
</evidence>
<protein>
    <recommendedName>
        <fullName evidence="3">Tectonin beta-propeller repeat containing 2</fullName>
    </recommendedName>
</protein>
<evidence type="ECO:0000313" key="2">
    <source>
        <dbReference type="Proteomes" id="UP000001645"/>
    </source>
</evidence>
<sequence>SVNPECLQACELALSTRTVWARCPNGDVARRYGITDKNPAGDYWKKIPGNMSNLCFTVTPLDELWAISTSGSLLQRLTKTFSHSHNQQKNDASVLLHPDDFEDEWEVI</sequence>
<proteinExistence type="predicted"/>
<reference evidence="1 2" key="1">
    <citation type="journal article" date="2010" name="PLoS Biol.">
        <title>Multi-platform next-generation sequencing of the domestic turkey (Meleagris gallopavo): genome assembly and analysis.</title>
        <authorList>
            <person name="Dalloul R.A."/>
            <person name="Long J.A."/>
            <person name="Zimin A.V."/>
            <person name="Aslam L."/>
            <person name="Beal K."/>
            <person name="Blomberg L.A."/>
            <person name="Bouffard P."/>
            <person name="Burt D.W."/>
            <person name="Crasta O."/>
            <person name="Crooijmans R.P."/>
            <person name="Cooper K."/>
            <person name="Coulombe R.A."/>
            <person name="De S."/>
            <person name="Delany M.E."/>
            <person name="Dodgson J.B."/>
            <person name="Dong J.J."/>
            <person name="Evans C."/>
            <person name="Frederickson K.M."/>
            <person name="Flicek P."/>
            <person name="Florea L."/>
            <person name="Folkerts O."/>
            <person name="Groenen M.A."/>
            <person name="Harkins T.T."/>
            <person name="Herrero J."/>
            <person name="Hoffmann S."/>
            <person name="Megens H.J."/>
            <person name="Jiang A."/>
            <person name="de Jong P."/>
            <person name="Kaiser P."/>
            <person name="Kim H."/>
            <person name="Kim K.W."/>
            <person name="Kim S."/>
            <person name="Langenberger D."/>
            <person name="Lee M.K."/>
            <person name="Lee T."/>
            <person name="Mane S."/>
            <person name="Marcais G."/>
            <person name="Marz M."/>
            <person name="McElroy A.P."/>
            <person name="Modise T."/>
            <person name="Nefedov M."/>
            <person name="Notredame C."/>
            <person name="Paton I.R."/>
            <person name="Payne W.S."/>
            <person name="Pertea G."/>
            <person name="Prickett D."/>
            <person name="Puiu D."/>
            <person name="Qioa D."/>
            <person name="Raineri E."/>
            <person name="Ruffier M."/>
            <person name="Salzberg S.L."/>
            <person name="Schatz M.C."/>
            <person name="Scheuring C."/>
            <person name="Schmidt C.J."/>
            <person name="Schroeder S."/>
            <person name="Searle S.M."/>
            <person name="Smith E.J."/>
            <person name="Smith J."/>
            <person name="Sonstegard T.S."/>
            <person name="Stadler P.F."/>
            <person name="Tafer H."/>
            <person name="Tu Z.J."/>
            <person name="Van Tassell C.P."/>
            <person name="Vilella A.J."/>
            <person name="Williams K.P."/>
            <person name="Yorke J.A."/>
            <person name="Zhang L."/>
            <person name="Zhang H.B."/>
            <person name="Zhang X."/>
            <person name="Zhang Y."/>
            <person name="Reed K.M."/>
        </authorList>
    </citation>
    <scope>NUCLEOTIDE SEQUENCE [LARGE SCALE GENOMIC DNA]</scope>
</reference>
<dbReference type="PANTHER" id="PTHR23287">
    <property type="entry name" value="RUBY-EYE2-LIKE PROTEIN"/>
    <property type="match status" value="1"/>
</dbReference>
<accession>A0A803YQ42</accession>
<dbReference type="AlphaFoldDB" id="A0A803YQ42"/>
<dbReference type="GO" id="GO:0005737">
    <property type="term" value="C:cytoplasm"/>
    <property type="evidence" value="ECO:0007669"/>
    <property type="project" value="GOC"/>
</dbReference>
<dbReference type="InterPro" id="IPR006624">
    <property type="entry name" value="Beta-propeller_rpt_TECPR"/>
</dbReference>
<dbReference type="GeneTree" id="ENSGT00940000157283"/>
<organism evidence="1 2">
    <name type="scientific">Meleagris gallopavo</name>
    <name type="common">Wild turkey</name>
    <dbReference type="NCBI Taxonomy" id="9103"/>
    <lineage>
        <taxon>Eukaryota</taxon>
        <taxon>Metazoa</taxon>
        <taxon>Chordata</taxon>
        <taxon>Craniata</taxon>
        <taxon>Vertebrata</taxon>
        <taxon>Euteleostomi</taxon>
        <taxon>Archelosauria</taxon>
        <taxon>Archosauria</taxon>
        <taxon>Dinosauria</taxon>
        <taxon>Saurischia</taxon>
        <taxon>Theropoda</taxon>
        <taxon>Coelurosauria</taxon>
        <taxon>Aves</taxon>
        <taxon>Neognathae</taxon>
        <taxon>Galloanserae</taxon>
        <taxon>Galliformes</taxon>
        <taxon>Phasianidae</taxon>
        <taxon>Meleagridinae</taxon>
        <taxon>Meleagris</taxon>
    </lineage>
</organism>
<reference evidence="1" key="2">
    <citation type="submission" date="2025-08" db="UniProtKB">
        <authorList>
            <consortium name="Ensembl"/>
        </authorList>
    </citation>
    <scope>IDENTIFICATION</scope>
</reference>